<dbReference type="Proteomes" id="UP000275078">
    <property type="component" value="Unassembled WGS sequence"/>
</dbReference>
<dbReference type="EMBL" id="ML119789">
    <property type="protein sequence ID" value="RPA74488.1"/>
    <property type="molecule type" value="Genomic_DNA"/>
</dbReference>
<protein>
    <submittedName>
        <fullName evidence="3">Uncharacterized protein</fullName>
    </submittedName>
</protein>
<proteinExistence type="predicted"/>
<keyword evidence="2" id="KW-0472">Membrane</keyword>
<feature type="transmembrane region" description="Helical" evidence="2">
    <location>
        <begin position="76"/>
        <end position="95"/>
    </location>
</feature>
<dbReference type="AlphaFoldDB" id="A0A3N4HPR0"/>
<feature type="compositionally biased region" description="Low complexity" evidence="1">
    <location>
        <begin position="210"/>
        <end position="224"/>
    </location>
</feature>
<feature type="transmembrane region" description="Helical" evidence="2">
    <location>
        <begin position="45"/>
        <end position="64"/>
    </location>
</feature>
<organism evidence="3 4">
    <name type="scientific">Ascobolus immersus RN42</name>
    <dbReference type="NCBI Taxonomy" id="1160509"/>
    <lineage>
        <taxon>Eukaryota</taxon>
        <taxon>Fungi</taxon>
        <taxon>Dikarya</taxon>
        <taxon>Ascomycota</taxon>
        <taxon>Pezizomycotina</taxon>
        <taxon>Pezizomycetes</taxon>
        <taxon>Pezizales</taxon>
        <taxon>Ascobolaceae</taxon>
        <taxon>Ascobolus</taxon>
    </lineage>
</organism>
<keyword evidence="2" id="KW-1133">Transmembrane helix</keyword>
<evidence type="ECO:0000313" key="4">
    <source>
        <dbReference type="Proteomes" id="UP000275078"/>
    </source>
</evidence>
<reference evidence="3 4" key="1">
    <citation type="journal article" date="2018" name="Nat. Ecol. Evol.">
        <title>Pezizomycetes genomes reveal the molecular basis of ectomycorrhizal truffle lifestyle.</title>
        <authorList>
            <person name="Murat C."/>
            <person name="Payen T."/>
            <person name="Noel B."/>
            <person name="Kuo A."/>
            <person name="Morin E."/>
            <person name="Chen J."/>
            <person name="Kohler A."/>
            <person name="Krizsan K."/>
            <person name="Balestrini R."/>
            <person name="Da Silva C."/>
            <person name="Montanini B."/>
            <person name="Hainaut M."/>
            <person name="Levati E."/>
            <person name="Barry K.W."/>
            <person name="Belfiori B."/>
            <person name="Cichocki N."/>
            <person name="Clum A."/>
            <person name="Dockter R.B."/>
            <person name="Fauchery L."/>
            <person name="Guy J."/>
            <person name="Iotti M."/>
            <person name="Le Tacon F."/>
            <person name="Lindquist E.A."/>
            <person name="Lipzen A."/>
            <person name="Malagnac F."/>
            <person name="Mello A."/>
            <person name="Molinier V."/>
            <person name="Miyauchi S."/>
            <person name="Poulain J."/>
            <person name="Riccioni C."/>
            <person name="Rubini A."/>
            <person name="Sitrit Y."/>
            <person name="Splivallo R."/>
            <person name="Traeger S."/>
            <person name="Wang M."/>
            <person name="Zifcakova L."/>
            <person name="Wipf D."/>
            <person name="Zambonelli A."/>
            <person name="Paolocci F."/>
            <person name="Nowrousian M."/>
            <person name="Ottonello S."/>
            <person name="Baldrian P."/>
            <person name="Spatafora J.W."/>
            <person name="Henrissat B."/>
            <person name="Nagy L.G."/>
            <person name="Aury J.M."/>
            <person name="Wincker P."/>
            <person name="Grigoriev I.V."/>
            <person name="Bonfante P."/>
            <person name="Martin F.M."/>
        </authorList>
    </citation>
    <scope>NUCLEOTIDE SEQUENCE [LARGE SCALE GENOMIC DNA]</scope>
    <source>
        <strain evidence="3 4">RN42</strain>
    </source>
</reference>
<feature type="transmembrane region" description="Helical" evidence="2">
    <location>
        <begin position="15"/>
        <end position="33"/>
    </location>
</feature>
<accession>A0A3N4HPR0</accession>
<name>A0A3N4HPR0_ASCIM</name>
<feature type="region of interest" description="Disordered" evidence="1">
    <location>
        <begin position="174"/>
        <end position="224"/>
    </location>
</feature>
<evidence type="ECO:0000313" key="3">
    <source>
        <dbReference type="EMBL" id="RPA74488.1"/>
    </source>
</evidence>
<feature type="compositionally biased region" description="Basic and acidic residues" evidence="1">
    <location>
        <begin position="174"/>
        <end position="183"/>
    </location>
</feature>
<feature type="transmembrane region" description="Helical" evidence="2">
    <location>
        <begin position="146"/>
        <end position="165"/>
    </location>
</feature>
<evidence type="ECO:0000256" key="1">
    <source>
        <dbReference type="SAM" id="MobiDB-lite"/>
    </source>
</evidence>
<keyword evidence="2" id="KW-0812">Transmembrane</keyword>
<feature type="region of interest" description="Disordered" evidence="1">
    <location>
        <begin position="256"/>
        <end position="315"/>
    </location>
</feature>
<sequence>MATTPTHTVTSSDDLPLFAIFKHPIITIRYLFSSHHFERNRSEKIANMIVTILMAVFFVTEGVMKYYSFVTVNKDQYWCFFGLSLVLSIFGVLYLNIPYTNERRRRTARVIAVIFLFLAYVFDWLRDLQGTSGTSEVQKNLGIASGFFKIVAIPLCGLVQALFGVENLWSFQKDRNSGKKNDDQDLPAPGSSEELDEMEAGTRRPTARNATSYAPSSISSASANRSGSRIFGAITSTATFFQNMPGALSRTVSVATTNREGPSERPLLGEAGRSLTAPVRPSDLEGQGGRGAGEHGAWRGTSDSYDHYGGAYWPH</sequence>
<gene>
    <name evidence="3" type="ORF">BJ508DRAFT_333052</name>
</gene>
<keyword evidence="4" id="KW-1185">Reference proteome</keyword>
<evidence type="ECO:0000256" key="2">
    <source>
        <dbReference type="SAM" id="Phobius"/>
    </source>
</evidence>
<feature type="transmembrane region" description="Helical" evidence="2">
    <location>
        <begin position="107"/>
        <end position="126"/>
    </location>
</feature>